<keyword evidence="2" id="KW-1185">Reference proteome</keyword>
<dbReference type="GO" id="GO:0003723">
    <property type="term" value="F:RNA binding"/>
    <property type="evidence" value="ECO:0007669"/>
    <property type="project" value="InterPro"/>
</dbReference>
<protein>
    <submittedName>
        <fullName evidence="1">mRNA interferase HigB</fullName>
    </submittedName>
</protein>
<dbReference type="GO" id="GO:0004519">
    <property type="term" value="F:endonuclease activity"/>
    <property type="evidence" value="ECO:0007669"/>
    <property type="project" value="InterPro"/>
</dbReference>
<dbReference type="Proteomes" id="UP000346198">
    <property type="component" value="Unassembled WGS sequence"/>
</dbReference>
<dbReference type="InterPro" id="IPR018669">
    <property type="entry name" value="Toxin_HigB"/>
</dbReference>
<dbReference type="Pfam" id="PF09907">
    <property type="entry name" value="HigB_toxin"/>
    <property type="match status" value="1"/>
</dbReference>
<dbReference type="AlphaFoldDB" id="A0A6C2UL23"/>
<dbReference type="EMBL" id="CAAHFH010000002">
    <property type="protein sequence ID" value="VGO20945.1"/>
    <property type="molecule type" value="Genomic_DNA"/>
</dbReference>
<dbReference type="GO" id="GO:0110001">
    <property type="term" value="C:toxin-antitoxin complex"/>
    <property type="evidence" value="ECO:0007669"/>
    <property type="project" value="InterPro"/>
</dbReference>
<reference evidence="1 2" key="1">
    <citation type="submission" date="2019-04" db="EMBL/GenBank/DDBJ databases">
        <authorList>
            <person name="Van Vliet M D."/>
        </authorList>
    </citation>
    <scope>NUCLEOTIDE SEQUENCE [LARGE SCALE GENOMIC DNA]</scope>
    <source>
        <strain evidence="1 2">F21</strain>
    </source>
</reference>
<accession>A0A6C2UL23</accession>
<evidence type="ECO:0000313" key="2">
    <source>
        <dbReference type="Proteomes" id="UP000346198"/>
    </source>
</evidence>
<proteinExistence type="predicted"/>
<sequence length="97" mass="11294">MHVVKRKTLVEFWRKHANSEAPLVGWYREAKSARWKSPQDIKDHYRSADFLPGNRVVFNIGGNKYRLVVKIAYVPGTVYIRFIGTHAEYDKTNAETV</sequence>
<organism evidence="1 2">
    <name type="scientific">Pontiella sulfatireligans</name>
    <dbReference type="NCBI Taxonomy" id="2750658"/>
    <lineage>
        <taxon>Bacteria</taxon>
        <taxon>Pseudomonadati</taxon>
        <taxon>Kiritimatiellota</taxon>
        <taxon>Kiritimatiellia</taxon>
        <taxon>Kiritimatiellales</taxon>
        <taxon>Pontiellaceae</taxon>
        <taxon>Pontiella</taxon>
    </lineage>
</organism>
<gene>
    <name evidence="1" type="primary">higB</name>
    <name evidence="1" type="ORF">SCARR_03012</name>
</gene>
<evidence type="ECO:0000313" key="1">
    <source>
        <dbReference type="EMBL" id="VGO20945.1"/>
    </source>
</evidence>
<dbReference type="RefSeq" id="WP_136062444.1">
    <property type="nucleotide sequence ID" value="NZ_CAAHFH010000002.1"/>
</dbReference>
<name>A0A6C2UL23_9BACT</name>